<evidence type="ECO:0000256" key="10">
    <source>
        <dbReference type="ARBA" id="ARBA00023012"/>
    </source>
</evidence>
<evidence type="ECO:0000256" key="3">
    <source>
        <dbReference type="ARBA" id="ARBA00012438"/>
    </source>
</evidence>
<evidence type="ECO:0000256" key="6">
    <source>
        <dbReference type="ARBA" id="ARBA00022679"/>
    </source>
</evidence>
<feature type="region of interest" description="Disordered" evidence="12">
    <location>
        <begin position="589"/>
        <end position="609"/>
    </location>
</feature>
<keyword evidence="4" id="KW-1003">Cell membrane</keyword>
<feature type="transmembrane region" description="Helical" evidence="13">
    <location>
        <begin position="297"/>
        <end position="318"/>
    </location>
</feature>
<dbReference type="PANTHER" id="PTHR34220:SF7">
    <property type="entry name" value="SENSOR HISTIDINE KINASE YPDA"/>
    <property type="match status" value="1"/>
</dbReference>
<evidence type="ECO:0000256" key="8">
    <source>
        <dbReference type="ARBA" id="ARBA00022777"/>
    </source>
</evidence>
<keyword evidence="13" id="KW-1133">Transmembrane helix</keyword>
<keyword evidence="17" id="KW-1185">Reference proteome</keyword>
<keyword evidence="6" id="KW-0808">Transferase</keyword>
<evidence type="ECO:0000256" key="4">
    <source>
        <dbReference type="ARBA" id="ARBA00022475"/>
    </source>
</evidence>
<dbReference type="InterPro" id="IPR005467">
    <property type="entry name" value="His_kinase_dom"/>
</dbReference>
<comment type="subcellular location">
    <subcellularLocation>
        <location evidence="2">Cell membrane</location>
        <topology evidence="2">Multi-pass membrane protein</topology>
    </subcellularLocation>
</comment>
<evidence type="ECO:0000313" key="16">
    <source>
        <dbReference type="EMBL" id="QHT62378.1"/>
    </source>
</evidence>
<dbReference type="KEGG" id="plyc:GXP70_21930"/>
<accession>A0A6C0FZ21</accession>
<dbReference type="GO" id="GO:0005524">
    <property type="term" value="F:ATP binding"/>
    <property type="evidence" value="ECO:0007669"/>
    <property type="project" value="UniProtKB-KW"/>
</dbReference>
<keyword evidence="13" id="KW-0812">Transmembrane</keyword>
<dbReference type="PROSITE" id="PS50109">
    <property type="entry name" value="HIS_KIN"/>
    <property type="match status" value="1"/>
</dbReference>
<evidence type="ECO:0000256" key="7">
    <source>
        <dbReference type="ARBA" id="ARBA00022741"/>
    </source>
</evidence>
<protein>
    <recommendedName>
        <fullName evidence="3">histidine kinase</fullName>
        <ecNumber evidence="3">2.7.13.3</ecNumber>
    </recommendedName>
</protein>
<dbReference type="SMART" id="SM00387">
    <property type="entry name" value="HATPase_c"/>
    <property type="match status" value="1"/>
</dbReference>
<keyword evidence="9" id="KW-0067">ATP-binding</keyword>
<evidence type="ECO:0000256" key="12">
    <source>
        <dbReference type="SAM" id="MobiDB-lite"/>
    </source>
</evidence>
<dbReference type="GO" id="GO:0005886">
    <property type="term" value="C:plasma membrane"/>
    <property type="evidence" value="ECO:0007669"/>
    <property type="project" value="UniProtKB-SubCell"/>
</dbReference>
<gene>
    <name evidence="16" type="ORF">GXP70_21930</name>
</gene>
<sequence>MRKAASLLASRFSFNNLRLKNQLFFAFFIVVLIPVLFVGIFLTAAYRNNVLEQATKQTTNNVDKIRTQTSDILRIPIGLSDDYLVSTSLKNLVNTRYTTVFESVQALWDFTSFKNAVQLYREIDGIRFYTANETILENWDFLHATPDIQQTDWYRSVSGSEQINWRLMTDETKHGDRSLSLVRRINFPEYKTAGVLVIDVNQQLFDTMLSQEPYDTMILDSGNNIVAAKDRSWIGNNLSAMNFTGLADKGQGTYRMSFEGSQYQVVVENLLPRSSVTGLRIVSLFAVESIVSGANRVAQLGFTVLLISMIIALILIYFMSSVLTKRTLTLYRNLSRAGKGDLTVVSDIRGNDEIALLSHQFNNMIASIRTLVEEVEDSNRRQSQLELAQKDIKLKMMASQINPHFLFNALESIRMRIHMKGEKEIASVVRMLGRMIRNNIEIGSRSIPLGEEMEIVRYYLGIQQFRYGGERLAFRMRLDEEAQSALIPPLIIQPLVENAVVHGLEEAGEGGQVIVSTKLLADGALEVAVSDNGVGMSAERLAEVRRSLDDTDEEKQHRIGLRNVHQRLKLTFGEESGLRIESRANEGTTISFRLPGEEGNNHAYTSHRG</sequence>
<evidence type="ECO:0000256" key="13">
    <source>
        <dbReference type="SAM" id="Phobius"/>
    </source>
</evidence>
<dbReference type="SMART" id="SM00304">
    <property type="entry name" value="HAMP"/>
    <property type="match status" value="1"/>
</dbReference>
<dbReference type="Pfam" id="PF06580">
    <property type="entry name" value="His_kinase"/>
    <property type="match status" value="1"/>
</dbReference>
<feature type="domain" description="HAMP" evidence="15">
    <location>
        <begin position="321"/>
        <end position="373"/>
    </location>
</feature>
<evidence type="ECO:0000259" key="14">
    <source>
        <dbReference type="PROSITE" id="PS50109"/>
    </source>
</evidence>
<feature type="domain" description="Histidine kinase" evidence="14">
    <location>
        <begin position="356"/>
        <end position="598"/>
    </location>
</feature>
<evidence type="ECO:0000256" key="11">
    <source>
        <dbReference type="ARBA" id="ARBA00023136"/>
    </source>
</evidence>
<dbReference type="InterPro" id="IPR036890">
    <property type="entry name" value="HATPase_C_sf"/>
</dbReference>
<dbReference type="InterPro" id="IPR010559">
    <property type="entry name" value="Sig_transdc_His_kin_internal"/>
</dbReference>
<evidence type="ECO:0000259" key="15">
    <source>
        <dbReference type="PROSITE" id="PS50885"/>
    </source>
</evidence>
<evidence type="ECO:0000256" key="2">
    <source>
        <dbReference type="ARBA" id="ARBA00004651"/>
    </source>
</evidence>
<dbReference type="EMBL" id="CP048209">
    <property type="protein sequence ID" value="QHT62378.1"/>
    <property type="molecule type" value="Genomic_DNA"/>
</dbReference>
<dbReference type="InterPro" id="IPR050640">
    <property type="entry name" value="Bact_2-comp_sensor_kinase"/>
</dbReference>
<keyword evidence="10" id="KW-0902">Two-component regulatory system</keyword>
<dbReference type="InterPro" id="IPR003660">
    <property type="entry name" value="HAMP_dom"/>
</dbReference>
<dbReference type="CDD" id="cd06225">
    <property type="entry name" value="HAMP"/>
    <property type="match status" value="1"/>
</dbReference>
<reference evidence="16 17" key="1">
    <citation type="submission" date="2020-01" db="EMBL/GenBank/DDBJ databases">
        <title>Paenibacillus sp. nov., isolated from tomato rhizosphere.</title>
        <authorList>
            <person name="Weon H.-Y."/>
            <person name="Lee S.A."/>
        </authorList>
    </citation>
    <scope>NUCLEOTIDE SEQUENCE [LARGE SCALE GENOMIC DNA]</scope>
    <source>
        <strain evidence="16 17">12200R-189</strain>
    </source>
</reference>
<keyword evidence="8 16" id="KW-0418">Kinase</keyword>
<dbReference type="Pfam" id="PF02518">
    <property type="entry name" value="HATPase_c"/>
    <property type="match status" value="1"/>
</dbReference>
<name>A0A6C0FZ21_9BACL</name>
<dbReference type="AlphaFoldDB" id="A0A6C0FZ21"/>
<dbReference type="SUPFAM" id="SSF55874">
    <property type="entry name" value="ATPase domain of HSP90 chaperone/DNA topoisomerase II/histidine kinase"/>
    <property type="match status" value="1"/>
</dbReference>
<dbReference type="InterPro" id="IPR003594">
    <property type="entry name" value="HATPase_dom"/>
</dbReference>
<dbReference type="Gene3D" id="3.30.565.10">
    <property type="entry name" value="Histidine kinase-like ATPase, C-terminal domain"/>
    <property type="match status" value="1"/>
</dbReference>
<evidence type="ECO:0000256" key="5">
    <source>
        <dbReference type="ARBA" id="ARBA00022553"/>
    </source>
</evidence>
<dbReference type="PROSITE" id="PS50885">
    <property type="entry name" value="HAMP"/>
    <property type="match status" value="1"/>
</dbReference>
<organism evidence="16 17">
    <name type="scientific">Paenibacillus lycopersici</name>
    <dbReference type="NCBI Taxonomy" id="2704462"/>
    <lineage>
        <taxon>Bacteria</taxon>
        <taxon>Bacillati</taxon>
        <taxon>Bacillota</taxon>
        <taxon>Bacilli</taxon>
        <taxon>Bacillales</taxon>
        <taxon>Paenibacillaceae</taxon>
        <taxon>Paenibacillus</taxon>
    </lineage>
</organism>
<keyword evidence="11 13" id="KW-0472">Membrane</keyword>
<evidence type="ECO:0000313" key="17">
    <source>
        <dbReference type="Proteomes" id="UP000476064"/>
    </source>
</evidence>
<keyword evidence="7" id="KW-0547">Nucleotide-binding</keyword>
<proteinExistence type="predicted"/>
<dbReference type="Pfam" id="PF00672">
    <property type="entry name" value="HAMP"/>
    <property type="match status" value="1"/>
</dbReference>
<comment type="catalytic activity">
    <reaction evidence="1">
        <text>ATP + protein L-histidine = ADP + protein N-phospho-L-histidine.</text>
        <dbReference type="EC" id="2.7.13.3"/>
    </reaction>
</comment>
<evidence type="ECO:0000256" key="1">
    <source>
        <dbReference type="ARBA" id="ARBA00000085"/>
    </source>
</evidence>
<dbReference type="Proteomes" id="UP000476064">
    <property type="component" value="Chromosome"/>
</dbReference>
<keyword evidence="5" id="KW-0597">Phosphoprotein</keyword>
<dbReference type="EC" id="2.7.13.3" evidence="3"/>
<dbReference type="RefSeq" id="WP_162358811.1">
    <property type="nucleotide sequence ID" value="NZ_CP048209.1"/>
</dbReference>
<feature type="transmembrane region" description="Helical" evidence="13">
    <location>
        <begin position="21"/>
        <end position="46"/>
    </location>
</feature>
<dbReference type="GO" id="GO:0000155">
    <property type="term" value="F:phosphorelay sensor kinase activity"/>
    <property type="evidence" value="ECO:0007669"/>
    <property type="project" value="InterPro"/>
</dbReference>
<evidence type="ECO:0000256" key="9">
    <source>
        <dbReference type="ARBA" id="ARBA00022840"/>
    </source>
</evidence>
<dbReference type="Gene3D" id="6.10.340.10">
    <property type="match status" value="1"/>
</dbReference>
<dbReference type="PANTHER" id="PTHR34220">
    <property type="entry name" value="SENSOR HISTIDINE KINASE YPDA"/>
    <property type="match status" value="1"/>
</dbReference>
<dbReference type="SUPFAM" id="SSF158472">
    <property type="entry name" value="HAMP domain-like"/>
    <property type="match status" value="1"/>
</dbReference>